<dbReference type="EMBL" id="CACVKT020004323">
    <property type="protein sequence ID" value="CAC5389181.1"/>
    <property type="molecule type" value="Genomic_DNA"/>
</dbReference>
<keyword evidence="1" id="KW-0732">Signal</keyword>
<dbReference type="AlphaFoldDB" id="A0A6J8C0X6"/>
<gene>
    <name evidence="2" type="ORF">MCOR_24380</name>
</gene>
<dbReference type="PANTHER" id="PTHR40472:SF6">
    <property type="entry name" value="RICIN B-TYPE LECTIN DOMAIN-CONTAINING PROTEIN"/>
    <property type="match status" value="1"/>
</dbReference>
<reference evidence="2 3" key="1">
    <citation type="submission" date="2020-06" db="EMBL/GenBank/DDBJ databases">
        <authorList>
            <person name="Li R."/>
            <person name="Bekaert M."/>
        </authorList>
    </citation>
    <scope>NUCLEOTIDE SEQUENCE [LARGE SCALE GENOMIC DNA]</scope>
    <source>
        <strain evidence="3">wild</strain>
    </source>
</reference>
<sequence>MNLRIFLCTLLLSLFAVKLSDTAGGTQMKEIQEGLKFAEIIADAMKPIEFVGFLGSAATKAISFVSATLKFLSLIFSHIGNSESQELLAIKRMYNEMNRRFDLVDNRLNDISLQINWTRVSNQYSRIERHITAIDMLLRNIYEKPLALRENGKQDFIHTMENTCMICATELYNGIMGVNKGFSDDILQAAMETSKNDRPTMQTFMLGLFKLLIQGITNELAYQKFVHGETACIIYRKQWKVRLFNITTKMQKINEEIKSKYHEQAEKDIALFSLKYPRKNVPNQLFSENLYQFLVRKYDWRDWLLVVYRPISGVKNHINHICEGYRRYGMYGRDVLVASVDQAKDAINTTTADEIISRITTTYMTCVQVCTSASNGYGAYVHCISGNYCSECSTHNRDVQGVYITIPGETRDCRVYASVGVIDSWVDLWYHGLPERLVHKRTPGSNSYSIHLFG</sequence>
<dbReference type="InterPro" id="IPR039051">
    <property type="entry name" value="SE-CTX-like"/>
</dbReference>
<name>A0A6J8C0X6_MYTCO</name>
<feature type="signal peptide" evidence="1">
    <location>
        <begin position="1"/>
        <end position="22"/>
    </location>
</feature>
<accession>A0A6J8C0X6</accession>
<dbReference type="PANTHER" id="PTHR40472">
    <property type="entry name" value="RICIN B-TYPE LECTIN DOMAIN-CONTAINING PROTEIN"/>
    <property type="match status" value="1"/>
</dbReference>
<dbReference type="Proteomes" id="UP000507470">
    <property type="component" value="Unassembled WGS sequence"/>
</dbReference>
<feature type="chain" id="PRO_5026720592" evidence="1">
    <location>
        <begin position="23"/>
        <end position="454"/>
    </location>
</feature>
<organism evidence="2 3">
    <name type="scientific">Mytilus coruscus</name>
    <name type="common">Sea mussel</name>
    <dbReference type="NCBI Taxonomy" id="42192"/>
    <lineage>
        <taxon>Eukaryota</taxon>
        <taxon>Metazoa</taxon>
        <taxon>Spiralia</taxon>
        <taxon>Lophotrochozoa</taxon>
        <taxon>Mollusca</taxon>
        <taxon>Bivalvia</taxon>
        <taxon>Autobranchia</taxon>
        <taxon>Pteriomorphia</taxon>
        <taxon>Mytilida</taxon>
        <taxon>Mytiloidea</taxon>
        <taxon>Mytilidae</taxon>
        <taxon>Mytilinae</taxon>
        <taxon>Mytilus</taxon>
    </lineage>
</organism>
<evidence type="ECO:0000313" key="3">
    <source>
        <dbReference type="Proteomes" id="UP000507470"/>
    </source>
</evidence>
<evidence type="ECO:0000256" key="1">
    <source>
        <dbReference type="SAM" id="SignalP"/>
    </source>
</evidence>
<evidence type="ECO:0000313" key="2">
    <source>
        <dbReference type="EMBL" id="CAC5389181.1"/>
    </source>
</evidence>
<protein>
    <submittedName>
        <fullName evidence="2">Uncharacterized protein</fullName>
    </submittedName>
</protein>
<keyword evidence="3" id="KW-1185">Reference proteome</keyword>
<proteinExistence type="predicted"/>
<dbReference type="OrthoDB" id="9939466at2759"/>